<protein>
    <submittedName>
        <fullName evidence="1">Uncharacterized protein</fullName>
    </submittedName>
</protein>
<proteinExistence type="predicted"/>
<accession>A0A117NGZ2</accession>
<keyword evidence="1" id="KW-0496">Mitochondrion</keyword>
<name>A0A117NGZ2_PICGL</name>
<comment type="caution">
    <text evidence="1">The sequence shown here is derived from an EMBL/GenBank/DDBJ whole genome shotgun (WGS) entry which is preliminary data.</text>
</comment>
<sequence>MLSLALPNCCYRCTTSLLVPSYRTAAITYLTASSVLAHLPGGRFSSEALARRQKSNFTSLVSGFSFSFI</sequence>
<dbReference type="AlphaFoldDB" id="A0A117NGZ2"/>
<reference evidence="1" key="1">
    <citation type="journal article" date="2015" name="Genome Biol. Evol.">
        <title>Organellar Genomes of White Spruce (Picea glauca): Assembly and Annotation.</title>
        <authorList>
            <person name="Jackman S.D."/>
            <person name="Warren R.L."/>
            <person name="Gibb E.A."/>
            <person name="Vandervalk B.P."/>
            <person name="Mohamadi H."/>
            <person name="Chu J."/>
            <person name="Raymond A."/>
            <person name="Pleasance S."/>
            <person name="Coope R."/>
            <person name="Wildung M.R."/>
            <person name="Ritland C.E."/>
            <person name="Bousquet J."/>
            <person name="Jones S.J."/>
            <person name="Bohlmann J."/>
            <person name="Birol I."/>
        </authorList>
    </citation>
    <scope>NUCLEOTIDE SEQUENCE [LARGE SCALE GENOMIC DNA]</scope>
    <source>
        <tissue evidence="1">Flushing bud</tissue>
    </source>
</reference>
<evidence type="ECO:0000313" key="1">
    <source>
        <dbReference type="EMBL" id="KUM47543.1"/>
    </source>
</evidence>
<geneLocation type="mitochondrion" evidence="1"/>
<gene>
    <name evidence="1" type="ORF">ABT39_MTgene5729</name>
</gene>
<organism evidence="1">
    <name type="scientific">Picea glauca</name>
    <name type="common">White spruce</name>
    <name type="synonym">Pinus glauca</name>
    <dbReference type="NCBI Taxonomy" id="3330"/>
    <lineage>
        <taxon>Eukaryota</taxon>
        <taxon>Viridiplantae</taxon>
        <taxon>Streptophyta</taxon>
        <taxon>Embryophyta</taxon>
        <taxon>Tracheophyta</taxon>
        <taxon>Spermatophyta</taxon>
        <taxon>Pinopsida</taxon>
        <taxon>Pinidae</taxon>
        <taxon>Conifers I</taxon>
        <taxon>Pinales</taxon>
        <taxon>Pinaceae</taxon>
        <taxon>Picea</taxon>
    </lineage>
</organism>
<dbReference type="EMBL" id="LKAM01000007">
    <property type="protein sequence ID" value="KUM47543.1"/>
    <property type="molecule type" value="Genomic_DNA"/>
</dbReference>